<dbReference type="Pfam" id="PF14528">
    <property type="entry name" value="LAGLIDADG_3"/>
    <property type="match status" value="1"/>
</dbReference>
<dbReference type="InterPro" id="IPR004860">
    <property type="entry name" value="LAGLIDADG_dom"/>
</dbReference>
<protein>
    <submittedName>
        <fullName evidence="2">LAGLIDADG family homing endonuclease</fullName>
    </submittedName>
</protein>
<organism evidence="2 3">
    <name type="scientific">Chelativorans composti</name>
    <dbReference type="NCBI Taxonomy" id="768533"/>
    <lineage>
        <taxon>Bacteria</taxon>
        <taxon>Pseudomonadati</taxon>
        <taxon>Pseudomonadota</taxon>
        <taxon>Alphaproteobacteria</taxon>
        <taxon>Hyphomicrobiales</taxon>
        <taxon>Phyllobacteriaceae</taxon>
        <taxon>Chelativorans</taxon>
    </lineage>
</organism>
<feature type="domain" description="DOD-type homing endonuclease" evidence="1">
    <location>
        <begin position="33"/>
        <end position="201"/>
    </location>
</feature>
<dbReference type="SUPFAM" id="SSF55608">
    <property type="entry name" value="Homing endonucleases"/>
    <property type="match status" value="1"/>
</dbReference>
<dbReference type="PRINTS" id="PR00379">
    <property type="entry name" value="INTEIN"/>
</dbReference>
<proteinExistence type="predicted"/>
<comment type="caution">
    <text evidence="2">The sequence shown here is derived from an EMBL/GenBank/DDBJ whole genome shotgun (WGS) entry which is preliminary data.</text>
</comment>
<dbReference type="Gene3D" id="3.10.28.10">
    <property type="entry name" value="Homing endonucleases"/>
    <property type="match status" value="1"/>
</dbReference>
<dbReference type="InterPro" id="IPR004042">
    <property type="entry name" value="Intein_endonuc_central"/>
</dbReference>
<keyword evidence="2" id="KW-0378">Hydrolase</keyword>
<sequence length="569" mass="64792">MQPNTVFLVNSEYLEFTPTKKELLTADERLAALLGYLTGDGTITSKSQSYTKKNGSVSRYDCMGGAFYSSVKEDLEKIRADLFELGIITAASVRSKKGKTPGYQLQISQSACEWFVRAGHPVGSKTAQSFRVPDWIMSADAGVKRAYVAALFGAEGTTPVKDRSSKSHFPKLPCLNMCKRSGVEGELFFLDLQKILADLGVAASVNVTGGEYKTYWLRILSGPENLIRFFEDVGYHYCDRKSELAWLWAKYLRAYQTEAKRRVETVTELAAKKVRYKDIAAELGMTESAVKDMLHRLRHGQEGGTCGHGFPHFDEWIAERWNEKRKVLRLFVHGKSLRPQPQTVWNMLVDSHDHSYVLASGANNFNSFETMSGRVYYPFDRDEHVGDYPFDPRAPIYIGMDFNIDPMSAVIIQEKENGEIWVVDEKVLYGSNAQEMADELARCYYRYFNQISIYPDPAGNNRNHDRGESSIEILREAGFKNIYFKRKHPLVQDRVNAVNRLLMTAEGDIRLRVDRKCRKLIDSLEQTIYKEGSREVDKSLGVEHVTDALGYYADFRHPIRKMRILGVSI</sequence>
<dbReference type="EMBL" id="JBHUIR010000059">
    <property type="protein sequence ID" value="MFD2261073.1"/>
    <property type="molecule type" value="Genomic_DNA"/>
</dbReference>
<reference evidence="3" key="1">
    <citation type="journal article" date="2019" name="Int. J. Syst. Evol. Microbiol.">
        <title>The Global Catalogue of Microorganisms (GCM) 10K type strain sequencing project: providing services to taxonomists for standard genome sequencing and annotation.</title>
        <authorList>
            <consortium name="The Broad Institute Genomics Platform"/>
            <consortium name="The Broad Institute Genome Sequencing Center for Infectious Disease"/>
            <person name="Wu L."/>
            <person name="Ma J."/>
        </authorList>
    </citation>
    <scope>NUCLEOTIDE SEQUENCE [LARGE SCALE GENOMIC DNA]</scope>
    <source>
        <strain evidence="3">KCTC 23707</strain>
    </source>
</reference>
<dbReference type="InterPro" id="IPR006142">
    <property type="entry name" value="INTEIN"/>
</dbReference>
<dbReference type="Gene3D" id="3.30.420.280">
    <property type="match status" value="1"/>
</dbReference>
<dbReference type="GO" id="GO:0004519">
    <property type="term" value="F:endonuclease activity"/>
    <property type="evidence" value="ECO:0007669"/>
    <property type="project" value="UniProtKB-KW"/>
</dbReference>
<keyword evidence="2" id="KW-0540">Nuclease</keyword>
<accession>A0ABW5DIW6</accession>
<evidence type="ECO:0000313" key="2">
    <source>
        <dbReference type="EMBL" id="MFD2261073.1"/>
    </source>
</evidence>
<evidence type="ECO:0000313" key="3">
    <source>
        <dbReference type="Proteomes" id="UP001597373"/>
    </source>
</evidence>
<dbReference type="PROSITE" id="PS50819">
    <property type="entry name" value="INTEIN_ENDONUCLEASE"/>
    <property type="match status" value="1"/>
</dbReference>
<gene>
    <name evidence="2" type="ORF">ACFSMZ_15090</name>
</gene>
<name>A0ABW5DIW6_9HYPH</name>
<keyword evidence="3" id="KW-1185">Reference proteome</keyword>
<dbReference type="InterPro" id="IPR027434">
    <property type="entry name" value="Homing_endonucl"/>
</dbReference>
<evidence type="ECO:0000259" key="1">
    <source>
        <dbReference type="PROSITE" id="PS50819"/>
    </source>
</evidence>
<keyword evidence="2" id="KW-0255">Endonuclease</keyword>
<dbReference type="RefSeq" id="WP_345098532.1">
    <property type="nucleotide sequence ID" value="NZ_BAABGS010000017.1"/>
</dbReference>
<dbReference type="Proteomes" id="UP001597373">
    <property type="component" value="Unassembled WGS sequence"/>
</dbReference>